<evidence type="ECO:0000313" key="3">
    <source>
        <dbReference type="Proteomes" id="UP001189429"/>
    </source>
</evidence>
<evidence type="ECO:0000313" key="2">
    <source>
        <dbReference type="EMBL" id="CAK0869415.1"/>
    </source>
</evidence>
<evidence type="ECO:0000256" key="1">
    <source>
        <dbReference type="SAM" id="MobiDB-lite"/>
    </source>
</evidence>
<dbReference type="EMBL" id="CAUYUJ010016847">
    <property type="protein sequence ID" value="CAK0869415.1"/>
    <property type="molecule type" value="Genomic_DNA"/>
</dbReference>
<protein>
    <submittedName>
        <fullName evidence="2">Uncharacterized protein</fullName>
    </submittedName>
</protein>
<dbReference type="Proteomes" id="UP001189429">
    <property type="component" value="Unassembled WGS sequence"/>
</dbReference>
<feature type="non-terminal residue" evidence="2">
    <location>
        <position position="1"/>
    </location>
</feature>
<accession>A0ABN9VB43</accession>
<organism evidence="2 3">
    <name type="scientific">Prorocentrum cordatum</name>
    <dbReference type="NCBI Taxonomy" id="2364126"/>
    <lineage>
        <taxon>Eukaryota</taxon>
        <taxon>Sar</taxon>
        <taxon>Alveolata</taxon>
        <taxon>Dinophyceae</taxon>
        <taxon>Prorocentrales</taxon>
        <taxon>Prorocentraceae</taxon>
        <taxon>Prorocentrum</taxon>
    </lineage>
</organism>
<gene>
    <name evidence="2" type="ORF">PCOR1329_LOCUS55771</name>
</gene>
<comment type="caution">
    <text evidence="2">The sequence shown here is derived from an EMBL/GenBank/DDBJ whole genome shotgun (WGS) entry which is preliminary data.</text>
</comment>
<feature type="region of interest" description="Disordered" evidence="1">
    <location>
        <begin position="154"/>
        <end position="223"/>
    </location>
</feature>
<reference evidence="2" key="1">
    <citation type="submission" date="2023-10" db="EMBL/GenBank/DDBJ databases">
        <authorList>
            <person name="Chen Y."/>
            <person name="Shah S."/>
            <person name="Dougan E. K."/>
            <person name="Thang M."/>
            <person name="Chan C."/>
        </authorList>
    </citation>
    <scope>NUCLEOTIDE SEQUENCE [LARGE SCALE GENOMIC DNA]</scope>
</reference>
<feature type="compositionally biased region" description="Low complexity" evidence="1">
    <location>
        <begin position="196"/>
        <end position="223"/>
    </location>
</feature>
<keyword evidence="3" id="KW-1185">Reference proteome</keyword>
<proteinExistence type="predicted"/>
<sequence length="223" mass="24574">ELEGLPDAEVWRVRVYAGLRRVVHDVRAQGPALLELLNQDSSPAARVLELLGAPSLAALGATARAWRGMPSWSDLWFIAGKEDDFGKQRRLVPSGRFERFDEVMLEEGVDWPERYRSFRWAAHCPDLESLRLAAVKIARSFDLESNGLEEVRRRLSSELRTRSGTSGSSRSTRSSSCWRTRRPCAPQGAHERPPLRARALAHAGVPSAGLSSGAASGGDSAMR</sequence>
<feature type="compositionally biased region" description="Low complexity" evidence="1">
    <location>
        <begin position="162"/>
        <end position="178"/>
    </location>
</feature>
<name>A0ABN9VB43_9DINO</name>